<reference evidence="1 2" key="1">
    <citation type="submission" date="2018-11" db="EMBL/GenBank/DDBJ databases">
        <title>Chryseotalea sanarue gen. nov., sp., nov., a member of the family Cytophagaceae, isolated from a brackish lake in Hamamatsu Japan.</title>
        <authorList>
            <person name="Maejima Y."/>
            <person name="Iino T."/>
            <person name="Muraguchi Y."/>
            <person name="Fukuda K."/>
            <person name="Ohkuma M."/>
            <person name="Moriuchi R."/>
            <person name="Dohra H."/>
            <person name="Kimbara K."/>
            <person name="Shintani M."/>
        </authorList>
    </citation>
    <scope>NUCLEOTIDE SEQUENCE [LARGE SCALE GENOMIC DNA]</scope>
    <source>
        <strain evidence="1 2">Ys</strain>
    </source>
</reference>
<dbReference type="OrthoDB" id="837183at2"/>
<keyword evidence="2" id="KW-1185">Reference proteome</keyword>
<name>A0A401U8N1_9BACT</name>
<organism evidence="1 2">
    <name type="scientific">Chryseotalea sanaruensis</name>
    <dbReference type="NCBI Taxonomy" id="2482724"/>
    <lineage>
        <taxon>Bacteria</taxon>
        <taxon>Pseudomonadati</taxon>
        <taxon>Bacteroidota</taxon>
        <taxon>Cytophagia</taxon>
        <taxon>Cytophagales</taxon>
        <taxon>Chryseotaleaceae</taxon>
        <taxon>Chryseotalea</taxon>
    </lineage>
</organism>
<protein>
    <submittedName>
        <fullName evidence="1">Uncharacterized protein</fullName>
    </submittedName>
</protein>
<proteinExistence type="predicted"/>
<dbReference type="AlphaFoldDB" id="A0A401U8N1"/>
<evidence type="ECO:0000313" key="2">
    <source>
        <dbReference type="Proteomes" id="UP000288227"/>
    </source>
</evidence>
<comment type="caution">
    <text evidence="1">The sequence shown here is derived from an EMBL/GenBank/DDBJ whole genome shotgun (WGS) entry which is preliminary data.</text>
</comment>
<dbReference type="RefSeq" id="WP_127121872.1">
    <property type="nucleotide sequence ID" value="NZ_BHXQ01000002.1"/>
</dbReference>
<dbReference type="EMBL" id="BHXQ01000002">
    <property type="protein sequence ID" value="GCC51239.1"/>
    <property type="molecule type" value="Genomic_DNA"/>
</dbReference>
<evidence type="ECO:0000313" key="1">
    <source>
        <dbReference type="EMBL" id="GCC51239.1"/>
    </source>
</evidence>
<accession>A0A401U8N1</accession>
<gene>
    <name evidence="1" type="ORF">SanaruYs_14600</name>
</gene>
<sequence length="178" mass="21120">MATFSVNKIPLNIFLLMLLAGACKLDRKKEVDRNRFSFKAYADTRTFFQNVRMIYYDREQIGDGMVIAFRFKARPKDTLQFHLQPTIVLNQQTDDALLFLEATQTYDSVNLIIDGQSYLLKDRNRENILEFATIIYEAIMAEKTINLNNQQQLLFQNEDQKENFRKVMSDYYRLTRIF</sequence>
<dbReference type="Proteomes" id="UP000288227">
    <property type="component" value="Unassembled WGS sequence"/>
</dbReference>